<keyword evidence="7" id="KW-1133">Transmembrane helix</keyword>
<dbReference type="Gene3D" id="1.10.287.130">
    <property type="match status" value="1"/>
</dbReference>
<dbReference type="InterPro" id="IPR005467">
    <property type="entry name" value="His_kinase_dom"/>
</dbReference>
<dbReference type="InterPro" id="IPR036890">
    <property type="entry name" value="HATPase_C_sf"/>
</dbReference>
<name>A0A250DQ51_9BURK</name>
<dbReference type="SUPFAM" id="SSF47384">
    <property type="entry name" value="Homodimeric domain of signal transducing histidine kinase"/>
    <property type="match status" value="1"/>
</dbReference>
<feature type="transmembrane region" description="Helical" evidence="7">
    <location>
        <begin position="52"/>
        <end position="71"/>
    </location>
</feature>
<dbReference type="InterPro" id="IPR011006">
    <property type="entry name" value="CheY-like_superfamily"/>
</dbReference>
<dbReference type="RefSeq" id="WP_095746633.1">
    <property type="nucleotide sequence ID" value="NZ_CP023284.1"/>
</dbReference>
<feature type="transmembrane region" description="Helical" evidence="7">
    <location>
        <begin position="190"/>
        <end position="206"/>
    </location>
</feature>
<dbReference type="GO" id="GO:0000155">
    <property type="term" value="F:phosphorelay sensor kinase activity"/>
    <property type="evidence" value="ECO:0007669"/>
    <property type="project" value="InterPro"/>
</dbReference>
<dbReference type="EC" id="2.7.13.3" evidence="2"/>
<dbReference type="SMART" id="SM00448">
    <property type="entry name" value="REC"/>
    <property type="match status" value="1"/>
</dbReference>
<proteinExistence type="predicted"/>
<evidence type="ECO:0000256" key="2">
    <source>
        <dbReference type="ARBA" id="ARBA00012438"/>
    </source>
</evidence>
<dbReference type="SMART" id="SM00387">
    <property type="entry name" value="HATPase_c"/>
    <property type="match status" value="1"/>
</dbReference>
<dbReference type="Gene3D" id="3.30.565.10">
    <property type="entry name" value="Histidine kinase-like ATPase, C-terminal domain"/>
    <property type="match status" value="1"/>
</dbReference>
<evidence type="ECO:0000313" key="11">
    <source>
        <dbReference type="Proteomes" id="UP000217154"/>
    </source>
</evidence>
<dbReference type="Pfam" id="PF00512">
    <property type="entry name" value="HisKA"/>
    <property type="match status" value="1"/>
</dbReference>
<dbReference type="InterPro" id="IPR001789">
    <property type="entry name" value="Sig_transdc_resp-reg_receiver"/>
</dbReference>
<dbReference type="PANTHER" id="PTHR43047">
    <property type="entry name" value="TWO-COMPONENT HISTIDINE PROTEIN KINASE"/>
    <property type="match status" value="1"/>
</dbReference>
<keyword evidence="5 10" id="KW-0418">Kinase</keyword>
<evidence type="ECO:0000313" key="10">
    <source>
        <dbReference type="EMBL" id="ATA56496.1"/>
    </source>
</evidence>
<keyword evidence="7" id="KW-0812">Transmembrane</keyword>
<keyword evidence="3 6" id="KW-0597">Phosphoprotein</keyword>
<dbReference type="Gene3D" id="3.40.50.2300">
    <property type="match status" value="1"/>
</dbReference>
<dbReference type="InterPro" id="IPR003594">
    <property type="entry name" value="HATPase_dom"/>
</dbReference>
<keyword evidence="7" id="KW-0472">Membrane</keyword>
<dbReference type="SUPFAM" id="SSF55874">
    <property type="entry name" value="ATPase domain of HSP90 chaperone/DNA topoisomerase II/histidine kinase"/>
    <property type="match status" value="1"/>
</dbReference>
<dbReference type="SMART" id="SM00388">
    <property type="entry name" value="HisKA"/>
    <property type="match status" value="1"/>
</dbReference>
<dbReference type="Proteomes" id="UP000217154">
    <property type="component" value="Chromosome"/>
</dbReference>
<evidence type="ECO:0000259" key="9">
    <source>
        <dbReference type="PROSITE" id="PS50110"/>
    </source>
</evidence>
<feature type="transmembrane region" description="Helical" evidence="7">
    <location>
        <begin position="112"/>
        <end position="134"/>
    </location>
</feature>
<dbReference type="SUPFAM" id="SSF52172">
    <property type="entry name" value="CheY-like"/>
    <property type="match status" value="1"/>
</dbReference>
<evidence type="ECO:0000256" key="1">
    <source>
        <dbReference type="ARBA" id="ARBA00000085"/>
    </source>
</evidence>
<keyword evidence="4" id="KW-0808">Transferase</keyword>
<dbReference type="PANTHER" id="PTHR43047:SF9">
    <property type="entry name" value="HISTIDINE KINASE"/>
    <property type="match status" value="1"/>
</dbReference>
<protein>
    <recommendedName>
        <fullName evidence="2">histidine kinase</fullName>
        <ecNumber evidence="2">2.7.13.3</ecNumber>
    </recommendedName>
</protein>
<evidence type="ECO:0000256" key="7">
    <source>
        <dbReference type="SAM" id="Phobius"/>
    </source>
</evidence>
<dbReference type="InterPro" id="IPR004358">
    <property type="entry name" value="Sig_transdc_His_kin-like_C"/>
</dbReference>
<feature type="domain" description="Response regulatory" evidence="9">
    <location>
        <begin position="496"/>
        <end position="613"/>
    </location>
</feature>
<accession>A0A250DQ51</accession>
<dbReference type="PRINTS" id="PR00344">
    <property type="entry name" value="BCTRLSENSOR"/>
</dbReference>
<feature type="transmembrane region" description="Helical" evidence="7">
    <location>
        <begin position="140"/>
        <end position="160"/>
    </location>
</feature>
<comment type="catalytic activity">
    <reaction evidence="1">
        <text>ATP + protein L-histidine = ADP + protein N-phospho-L-histidine.</text>
        <dbReference type="EC" id="2.7.13.3"/>
    </reaction>
</comment>
<dbReference type="InterPro" id="IPR036097">
    <property type="entry name" value="HisK_dim/P_sf"/>
</dbReference>
<dbReference type="GO" id="GO:0005886">
    <property type="term" value="C:plasma membrane"/>
    <property type="evidence" value="ECO:0007669"/>
    <property type="project" value="TreeGrafter"/>
</dbReference>
<dbReference type="FunFam" id="3.30.565.10:FF:000049">
    <property type="entry name" value="Two-component sensor histidine kinase"/>
    <property type="match status" value="1"/>
</dbReference>
<dbReference type="PROSITE" id="PS50110">
    <property type="entry name" value="RESPONSE_REGULATORY"/>
    <property type="match status" value="1"/>
</dbReference>
<dbReference type="PROSITE" id="PS50109">
    <property type="entry name" value="HIS_KIN"/>
    <property type="match status" value="1"/>
</dbReference>
<gene>
    <name evidence="10" type="ORF">CKY39_27100</name>
</gene>
<dbReference type="Pfam" id="PF00072">
    <property type="entry name" value="Response_reg"/>
    <property type="match status" value="1"/>
</dbReference>
<evidence type="ECO:0000256" key="3">
    <source>
        <dbReference type="ARBA" id="ARBA00022553"/>
    </source>
</evidence>
<dbReference type="Pfam" id="PF02518">
    <property type="entry name" value="HATPase_c"/>
    <property type="match status" value="1"/>
</dbReference>
<dbReference type="GO" id="GO:0009927">
    <property type="term" value="F:histidine phosphotransfer kinase activity"/>
    <property type="evidence" value="ECO:0007669"/>
    <property type="project" value="TreeGrafter"/>
</dbReference>
<evidence type="ECO:0000259" key="8">
    <source>
        <dbReference type="PROSITE" id="PS50109"/>
    </source>
</evidence>
<feature type="modified residue" description="4-aspartylphosphate" evidence="6">
    <location>
        <position position="546"/>
    </location>
</feature>
<feature type="domain" description="Histidine kinase" evidence="8">
    <location>
        <begin position="259"/>
        <end position="472"/>
    </location>
</feature>
<dbReference type="EMBL" id="CP023284">
    <property type="protein sequence ID" value="ATA56496.1"/>
    <property type="molecule type" value="Genomic_DNA"/>
</dbReference>
<dbReference type="CDD" id="cd00082">
    <property type="entry name" value="HisKA"/>
    <property type="match status" value="1"/>
</dbReference>
<feature type="transmembrane region" description="Helical" evidence="7">
    <location>
        <begin position="77"/>
        <end position="100"/>
    </location>
</feature>
<reference evidence="10 11" key="1">
    <citation type="submission" date="2017-09" db="EMBL/GenBank/DDBJ databases">
        <title>The diverse metabolic capabilities of V. boronicumulans make it an excellent choice for continued studies on novel biodegradation.</title>
        <authorList>
            <person name="Sun S."/>
        </authorList>
    </citation>
    <scope>NUCLEOTIDE SEQUENCE [LARGE SCALE GENOMIC DNA]</scope>
    <source>
        <strain evidence="10 11">J1</strain>
    </source>
</reference>
<organism evidence="10 11">
    <name type="scientific">Variovorax boronicumulans</name>
    <dbReference type="NCBI Taxonomy" id="436515"/>
    <lineage>
        <taxon>Bacteria</taxon>
        <taxon>Pseudomonadati</taxon>
        <taxon>Pseudomonadota</taxon>
        <taxon>Betaproteobacteria</taxon>
        <taxon>Burkholderiales</taxon>
        <taxon>Comamonadaceae</taxon>
        <taxon>Variovorax</taxon>
    </lineage>
</organism>
<dbReference type="AlphaFoldDB" id="A0A250DQ51"/>
<dbReference type="CDD" id="cd00156">
    <property type="entry name" value="REC"/>
    <property type="match status" value="1"/>
</dbReference>
<dbReference type="InterPro" id="IPR003661">
    <property type="entry name" value="HisK_dim/P_dom"/>
</dbReference>
<evidence type="ECO:0000256" key="5">
    <source>
        <dbReference type="ARBA" id="ARBA00022777"/>
    </source>
</evidence>
<sequence>MSASSPVQAPSNADVVAEEVAAPAPHARIRAWSALSDLQLEQLTQMIRSTPWSWMLAAVGGLLCYLEYAAGPDGPRVRAWLVVYGLVIAARMGLWLAWAVRPGLRANLAAMVWPVMASNQLLALLWGVLSALLWHEGPAQAEAILHIAMVTVSLGGAIRLSTIGRAAMAYVVLILGPLVLRDIWFGGSYHLAMALIVTLIGVYTLLSSRELSRALHEIQAQRRRNAELVTALSAENERSRSARQTAEEAVAARMRFFASANHDLRQPLNAMALLAQTLHTVSTQPQVQALSEQLVACADGMTDVVDDLLDITRADAGSISPQWSLFAIDELLRDCCRPHQAVAAAKGLTFELAIDPATVRSDRALLTRVVTNLLANAIRYTHQGTVRIGGRVDNGRLRLAIEDTGIGIAPEHLPHVFDEFYQIDNPARDRRLGYGLGLATVKRLSELLDLRVTVRSQPGQGSMFDVQVPLADAAESDRADDAERLAASPTAALAARVVVLDDDQSSLQALQGLLASWGAEVRAASDMAGAVACLQAGFQPDALVVDLRLGLQASGLQAIADLRLALNEAELPALIVTGDVGGDSLAAAREAGLPVLVKPVRPSQLRAFLGHAQAWRRERAPD</sequence>
<evidence type="ECO:0000256" key="6">
    <source>
        <dbReference type="PROSITE-ProRule" id="PRU00169"/>
    </source>
</evidence>
<evidence type="ECO:0000256" key="4">
    <source>
        <dbReference type="ARBA" id="ARBA00022679"/>
    </source>
</evidence>
<dbReference type="KEGG" id="vbo:CKY39_27100"/>